<keyword evidence="4 9" id="KW-0812">Transmembrane</keyword>
<dbReference type="CDD" id="cd11476">
    <property type="entry name" value="SLC5sbd_DUR3"/>
    <property type="match status" value="1"/>
</dbReference>
<dbReference type="PANTHER" id="PTHR46154">
    <property type="match status" value="1"/>
</dbReference>
<feature type="transmembrane region" description="Helical" evidence="9">
    <location>
        <begin position="402"/>
        <end position="422"/>
    </location>
</feature>
<proteinExistence type="inferred from homology"/>
<protein>
    <submittedName>
        <fullName evidence="10">Urea transporter</fullName>
    </submittedName>
</protein>
<comment type="subcellular location">
    <subcellularLocation>
        <location evidence="1">Membrane</location>
        <topology evidence="1">Multi-pass membrane protein</topology>
    </subcellularLocation>
</comment>
<dbReference type="Pfam" id="PF00474">
    <property type="entry name" value="SSF"/>
    <property type="match status" value="1"/>
</dbReference>
<feature type="transmembrane region" description="Helical" evidence="9">
    <location>
        <begin position="194"/>
        <end position="213"/>
    </location>
</feature>
<feature type="transmembrane region" description="Helical" evidence="9">
    <location>
        <begin position="456"/>
        <end position="479"/>
    </location>
</feature>
<accession>M9LTA7</accession>
<feature type="transmembrane region" description="Helical" evidence="9">
    <location>
        <begin position="133"/>
        <end position="158"/>
    </location>
</feature>
<keyword evidence="5 9" id="KW-1133">Transmembrane helix</keyword>
<feature type="transmembrane region" description="Helical" evidence="9">
    <location>
        <begin position="255"/>
        <end position="274"/>
    </location>
</feature>
<dbReference type="GO" id="GO:0015606">
    <property type="term" value="F:spermidine transmembrane transporter activity"/>
    <property type="evidence" value="ECO:0007669"/>
    <property type="project" value="TreeGrafter"/>
</dbReference>
<feature type="transmembrane region" description="Helical" evidence="9">
    <location>
        <begin position="295"/>
        <end position="315"/>
    </location>
</feature>
<feature type="transmembrane region" description="Helical" evidence="9">
    <location>
        <begin position="355"/>
        <end position="381"/>
    </location>
</feature>
<dbReference type="PROSITE" id="PS50283">
    <property type="entry name" value="NA_SOLUT_SYMP_3"/>
    <property type="match status" value="1"/>
</dbReference>
<dbReference type="NCBIfam" id="TIGR00813">
    <property type="entry name" value="sss"/>
    <property type="match status" value="1"/>
</dbReference>
<evidence type="ECO:0000313" key="10">
    <source>
        <dbReference type="EMBL" id="GAC71829.1"/>
    </source>
</evidence>
<evidence type="ECO:0000256" key="4">
    <source>
        <dbReference type="ARBA" id="ARBA00022692"/>
    </source>
</evidence>
<gene>
    <name evidence="10" type="ORF">PANT_5c00093</name>
</gene>
<dbReference type="InterPro" id="IPR001734">
    <property type="entry name" value="Na/solute_symporter"/>
</dbReference>
<keyword evidence="3" id="KW-0813">Transport</keyword>
<evidence type="ECO:0000256" key="5">
    <source>
        <dbReference type="ARBA" id="ARBA00022989"/>
    </source>
</evidence>
<evidence type="ECO:0000313" key="11">
    <source>
        <dbReference type="Proteomes" id="UP000011976"/>
    </source>
</evidence>
<feature type="transmembrane region" description="Helical" evidence="9">
    <location>
        <begin position="12"/>
        <end position="35"/>
    </location>
</feature>
<dbReference type="Proteomes" id="UP000011976">
    <property type="component" value="Unassembled WGS sequence"/>
</dbReference>
<dbReference type="GO" id="GO:0005886">
    <property type="term" value="C:plasma membrane"/>
    <property type="evidence" value="ECO:0007669"/>
    <property type="project" value="TreeGrafter"/>
</dbReference>
<dbReference type="InterPro" id="IPR031155">
    <property type="entry name" value="DUR"/>
</dbReference>
<dbReference type="Gene3D" id="1.20.1730.10">
    <property type="entry name" value="Sodium/glucose cotransporter"/>
    <property type="match status" value="1"/>
</dbReference>
<evidence type="ECO:0000256" key="8">
    <source>
        <dbReference type="SAM" id="MobiDB-lite"/>
    </source>
</evidence>
<feature type="transmembrane region" description="Helical" evidence="9">
    <location>
        <begin position="56"/>
        <end position="77"/>
    </location>
</feature>
<feature type="transmembrane region" description="Helical" evidence="9">
    <location>
        <begin position="164"/>
        <end position="182"/>
    </location>
</feature>
<feature type="transmembrane region" description="Helical" evidence="9">
    <location>
        <begin position="83"/>
        <end position="107"/>
    </location>
</feature>
<feature type="transmembrane region" description="Helical" evidence="9">
    <location>
        <begin position="428"/>
        <end position="449"/>
    </location>
</feature>
<evidence type="ECO:0000256" key="2">
    <source>
        <dbReference type="ARBA" id="ARBA00006434"/>
    </source>
</evidence>
<evidence type="ECO:0000256" key="7">
    <source>
        <dbReference type="RuleBase" id="RU362091"/>
    </source>
</evidence>
<feature type="transmembrane region" description="Helical" evidence="9">
    <location>
        <begin position="626"/>
        <end position="648"/>
    </location>
</feature>
<feature type="compositionally biased region" description="Low complexity" evidence="8">
    <location>
        <begin position="668"/>
        <end position="686"/>
    </location>
</feature>
<comment type="similarity">
    <text evidence="2 7">Belongs to the sodium:solute symporter (SSF) (TC 2.A.21) family.</text>
</comment>
<sequence length="702" mass="75075">MSQAPPLSQGAGYGVVIGLGALFAIVVVGISRSLVRYAGISKDAEEFSVARRSLGTGLTAAAVISSWTWSTTLLSSVSTAYNYGVAGAMLYASGNCTQIVLFSTLAIQLKRRAPSVHTYLELVRIRFGVLPHLTYIFFALATNILVCSSVLLGGAAAINSITGMNVYAALFLLPATVVAYTLRGGLRSTILADYLHTVIIFVILFIFWLRAYATFPEIGSPAAMYDKLVSASRNISVPGNYDGSILTLKTEGGQYFAWLSAFEYTGVVFLDASFHQKGVAAMPEAAFPGYLIGGLAWFSIPFCLATTAGLAALALETTYPGFPTYPNRIPKADVSAGLVLPYAAQALLGKGGSAAVLLLMFMSCTSAISAQMVGVSTVVSYDIFKTYFKPAISAEGLLRSNQYVVVGFGLFAAAFGSLLHGIGLDLGLIYNLTGIFTGAGLSPLIFIFFDTRLHPAVVFPGIWINFVAGVAVWLSVAWHNYGVVNLASVGGVVPCLAGCGTGIGVGLVLSVISVLFFPRDFAWSRIPEILEEQHRHAQQLRGEKVAERTQVDEKAASSASSQGETTLELIEHDPSYDPKRLDRSFRIAVVSALTIFVVITIIWPFSLYRDYIFSRTFFQGWVTVSFIWAVAAFVGVGIFPLVQGIPVAKTIIHNLKNKATRTSDKQQPASDAASPTESSTPASPNESKTKITQSHTDSNYIA</sequence>
<evidence type="ECO:0000256" key="3">
    <source>
        <dbReference type="ARBA" id="ARBA00022448"/>
    </source>
</evidence>
<name>M9LTA7_PSEA3</name>
<keyword evidence="6 9" id="KW-0472">Membrane</keyword>
<dbReference type="EMBL" id="DF196771">
    <property type="protein sequence ID" value="GAC71829.1"/>
    <property type="molecule type" value="Genomic_DNA"/>
</dbReference>
<feature type="transmembrane region" description="Helical" evidence="9">
    <location>
        <begin position="491"/>
        <end position="517"/>
    </location>
</feature>
<dbReference type="GO" id="GO:0015489">
    <property type="term" value="F:putrescine transmembrane transporter activity"/>
    <property type="evidence" value="ECO:0007669"/>
    <property type="project" value="TreeGrafter"/>
</dbReference>
<dbReference type="OrthoDB" id="6132759at2759"/>
<evidence type="ECO:0000256" key="9">
    <source>
        <dbReference type="SAM" id="Phobius"/>
    </source>
</evidence>
<dbReference type="GO" id="GO:0015204">
    <property type="term" value="F:urea transmembrane transporter activity"/>
    <property type="evidence" value="ECO:0007669"/>
    <property type="project" value="InterPro"/>
</dbReference>
<feature type="compositionally biased region" description="Polar residues" evidence="8">
    <location>
        <begin position="690"/>
        <end position="702"/>
    </location>
</feature>
<evidence type="ECO:0000256" key="6">
    <source>
        <dbReference type="ARBA" id="ARBA00023136"/>
    </source>
</evidence>
<feature type="region of interest" description="Disordered" evidence="8">
    <location>
        <begin position="659"/>
        <end position="702"/>
    </location>
</feature>
<dbReference type="PANTHER" id="PTHR46154:SF4">
    <property type="entry name" value="UREA ACTIVE TRANSPORTER"/>
    <property type="match status" value="1"/>
</dbReference>
<dbReference type="STRING" id="1151754.M9LTA7"/>
<reference evidence="11" key="1">
    <citation type="journal article" date="2013" name="Genome Announc.">
        <title>Genome sequence of the basidiomycetous yeast Pseudozyma antarctica T-34, a producer of the glycolipid biosurfactants mannosylerythritol lipids.</title>
        <authorList>
            <person name="Morita T."/>
            <person name="Koike H."/>
            <person name="Koyama Y."/>
            <person name="Hagiwara H."/>
            <person name="Ito E."/>
            <person name="Fukuoka T."/>
            <person name="Imura T."/>
            <person name="Machida M."/>
            <person name="Kitamoto D."/>
        </authorList>
    </citation>
    <scope>NUCLEOTIDE SEQUENCE [LARGE SCALE GENOMIC DNA]</scope>
    <source>
        <strain evidence="11">T-34</strain>
    </source>
</reference>
<dbReference type="InterPro" id="IPR038377">
    <property type="entry name" value="Na/Glc_symporter_sf"/>
</dbReference>
<evidence type="ECO:0000256" key="1">
    <source>
        <dbReference type="ARBA" id="ARBA00004141"/>
    </source>
</evidence>
<organism evidence="10 11">
    <name type="scientific">Pseudozyma antarctica (strain T-34)</name>
    <name type="common">Yeast</name>
    <name type="synonym">Candida antarctica</name>
    <dbReference type="NCBI Taxonomy" id="1151754"/>
    <lineage>
        <taxon>Eukaryota</taxon>
        <taxon>Fungi</taxon>
        <taxon>Dikarya</taxon>
        <taxon>Basidiomycota</taxon>
        <taxon>Ustilaginomycotina</taxon>
        <taxon>Ustilaginomycetes</taxon>
        <taxon>Ustilaginales</taxon>
        <taxon>Ustilaginaceae</taxon>
        <taxon>Moesziomyces</taxon>
    </lineage>
</organism>
<feature type="transmembrane region" description="Helical" evidence="9">
    <location>
        <begin position="585"/>
        <end position="606"/>
    </location>
</feature>
<dbReference type="AlphaFoldDB" id="M9LTA7"/>